<dbReference type="Pfam" id="PF00636">
    <property type="entry name" value="Ribonuclease_3"/>
    <property type="match status" value="1"/>
</dbReference>
<dbReference type="GO" id="GO:0004525">
    <property type="term" value="F:ribonuclease III activity"/>
    <property type="evidence" value="ECO:0007669"/>
    <property type="project" value="InterPro"/>
</dbReference>
<dbReference type="Proteomes" id="UP000199701">
    <property type="component" value="Unassembled WGS sequence"/>
</dbReference>
<name>A0A1I0NL09_9FIRM</name>
<keyword evidence="9" id="KW-1185">Reference proteome</keyword>
<dbReference type="InterPro" id="IPR008226">
    <property type="entry name" value="Mini3_fam"/>
</dbReference>
<dbReference type="PANTHER" id="PTHR34276">
    <property type="entry name" value="MINI-RIBONUCLEASE 3"/>
    <property type="match status" value="1"/>
</dbReference>
<dbReference type="SUPFAM" id="SSF69065">
    <property type="entry name" value="RNase III domain-like"/>
    <property type="match status" value="1"/>
</dbReference>
<keyword evidence="6" id="KW-0963">Cytoplasm</keyword>
<dbReference type="EC" id="3.1.26.-" evidence="6"/>
<keyword evidence="6" id="KW-0694">RNA-binding</keyword>
<reference evidence="8 9" key="1">
    <citation type="submission" date="2016-10" db="EMBL/GenBank/DDBJ databases">
        <authorList>
            <person name="de Groot N.N."/>
        </authorList>
    </citation>
    <scope>NUCLEOTIDE SEQUENCE [LARGE SCALE GENOMIC DNA]</scope>
    <source>
        <strain evidence="8 9">DSM 9179</strain>
    </source>
</reference>
<evidence type="ECO:0000259" key="7">
    <source>
        <dbReference type="Pfam" id="PF00636"/>
    </source>
</evidence>
<dbReference type="HAMAP" id="MF_01468">
    <property type="entry name" value="RNase_Mini_III"/>
    <property type="match status" value="1"/>
</dbReference>
<comment type="subunit">
    <text evidence="6">Homodimer.</text>
</comment>
<protein>
    <recommendedName>
        <fullName evidence="6">Mini-ribonuclease 3</fullName>
        <shortName evidence="6">Mini-3</shortName>
        <shortName evidence="6">Mini-RNase 3</shortName>
        <ecNumber evidence="6">3.1.26.-</ecNumber>
    </recommendedName>
    <alternativeName>
        <fullName evidence="6">Mini-RNase III</fullName>
        <shortName evidence="6">Mini-III</shortName>
    </alternativeName>
</protein>
<dbReference type="AlphaFoldDB" id="A0A1I0NL09"/>
<evidence type="ECO:0000256" key="5">
    <source>
        <dbReference type="ARBA" id="ARBA00022801"/>
    </source>
</evidence>
<evidence type="ECO:0000256" key="2">
    <source>
        <dbReference type="ARBA" id="ARBA00022552"/>
    </source>
</evidence>
<dbReference type="PANTHER" id="PTHR34276:SF1">
    <property type="entry name" value="MINI-RIBONUCLEASE 3"/>
    <property type="match status" value="1"/>
</dbReference>
<feature type="active site" evidence="6">
    <location>
        <position position="81"/>
    </location>
</feature>
<keyword evidence="6" id="KW-0699">rRNA-binding</keyword>
<dbReference type="InterPro" id="IPR036389">
    <property type="entry name" value="RNase_III_sf"/>
</dbReference>
<evidence type="ECO:0000313" key="9">
    <source>
        <dbReference type="Proteomes" id="UP000199701"/>
    </source>
</evidence>
<dbReference type="STRING" id="99656.SAMN05421659_103181"/>
<proteinExistence type="inferred from homology"/>
<comment type="similarity">
    <text evidence="6">Belongs to the MrnC RNase family.</text>
</comment>
<dbReference type="GO" id="GO:0005737">
    <property type="term" value="C:cytoplasm"/>
    <property type="evidence" value="ECO:0007669"/>
    <property type="project" value="UniProtKB-SubCell"/>
</dbReference>
<evidence type="ECO:0000256" key="6">
    <source>
        <dbReference type="HAMAP-Rule" id="MF_01468"/>
    </source>
</evidence>
<feature type="domain" description="RNase III" evidence="7">
    <location>
        <begin position="75"/>
        <end position="170"/>
    </location>
</feature>
<accession>A0A1I0NL09</accession>
<organism evidence="8 9">
    <name type="scientific">[Clostridium] fimetarium</name>
    <dbReference type="NCBI Taxonomy" id="99656"/>
    <lineage>
        <taxon>Bacteria</taxon>
        <taxon>Bacillati</taxon>
        <taxon>Bacillota</taxon>
        <taxon>Clostridia</taxon>
        <taxon>Lachnospirales</taxon>
        <taxon>Lachnospiraceae</taxon>
    </lineage>
</organism>
<keyword evidence="5 6" id="KW-0378">Hydrolase</keyword>
<evidence type="ECO:0000256" key="1">
    <source>
        <dbReference type="ARBA" id="ARBA00022517"/>
    </source>
</evidence>
<evidence type="ECO:0000256" key="4">
    <source>
        <dbReference type="ARBA" id="ARBA00022759"/>
    </source>
</evidence>
<evidence type="ECO:0000256" key="3">
    <source>
        <dbReference type="ARBA" id="ARBA00022722"/>
    </source>
</evidence>
<dbReference type="Gene3D" id="1.10.1520.10">
    <property type="entry name" value="Ribonuclease III domain"/>
    <property type="match status" value="1"/>
</dbReference>
<keyword evidence="6" id="KW-0460">Magnesium</keyword>
<keyword evidence="3 6" id="KW-0540">Nuclease</keyword>
<keyword evidence="1 6" id="KW-0690">Ribosome biogenesis</keyword>
<gene>
    <name evidence="6" type="primary">mrnC</name>
    <name evidence="8" type="ORF">SAMN05421659_103181</name>
</gene>
<dbReference type="GO" id="GO:0019843">
    <property type="term" value="F:rRNA binding"/>
    <property type="evidence" value="ECO:0007669"/>
    <property type="project" value="UniProtKB-UniRule"/>
</dbReference>
<keyword evidence="2 6" id="KW-0698">rRNA processing</keyword>
<comment type="function">
    <text evidence="6">Involved in correct processing of both the 5' and 3' ends of 23S rRNA precursor. Processes 30S rRNA precursor transcript even in absence of ribonuclease 3 (Rnc); Rnc processes 30S rRNA into smaller rRNA precursors.</text>
</comment>
<dbReference type="EMBL" id="FOJI01000003">
    <property type="protein sequence ID" value="SEW01928.1"/>
    <property type="molecule type" value="Genomic_DNA"/>
</dbReference>
<comment type="cofactor">
    <cofactor evidence="6">
        <name>Mg(2+)</name>
        <dbReference type="ChEBI" id="CHEBI:18420"/>
    </cofactor>
</comment>
<comment type="subcellular location">
    <subcellularLocation>
        <location evidence="6">Cytoplasm</location>
    </subcellularLocation>
</comment>
<evidence type="ECO:0000313" key="8">
    <source>
        <dbReference type="EMBL" id="SEW01928.1"/>
    </source>
</evidence>
<sequence length="191" mass="21817">MEEKLDDILEKKIENMVEKMLDNILEEDLDNISEDELYNIPEDELDNKNGQDFISAMKNGLGLKEVNILTYSPLTLAYIGDDAYDLVIRTFLVNQGNMQVNKINKRANSIVKAETQSKMVRVIEPILSDEERAVYKRGRNAKSASTAKNASVNDYRRATGFEALIGYLYLLGRYERMIELIKISLEDIGEL</sequence>
<keyword evidence="4 6" id="KW-0255">Endonuclease</keyword>
<dbReference type="InterPro" id="IPR000999">
    <property type="entry name" value="RNase_III_dom"/>
</dbReference>
<dbReference type="GO" id="GO:0006364">
    <property type="term" value="P:rRNA processing"/>
    <property type="evidence" value="ECO:0007669"/>
    <property type="project" value="UniProtKB-UniRule"/>
</dbReference>